<dbReference type="InterPro" id="IPR001683">
    <property type="entry name" value="PX_dom"/>
</dbReference>
<reference evidence="4" key="1">
    <citation type="journal article" date="2023" name="Plant Biotechnol. J.">
        <title>Chromosome-level wild Hevea brasiliensis genome provides new tools for genomic-assisted breeding and valuable loci to elevate rubber yield.</title>
        <authorList>
            <person name="Cheng H."/>
            <person name="Song X."/>
            <person name="Hu Y."/>
            <person name="Wu T."/>
            <person name="Yang Q."/>
            <person name="An Z."/>
            <person name="Feng S."/>
            <person name="Deng Z."/>
            <person name="Wu W."/>
            <person name="Zeng X."/>
            <person name="Tu M."/>
            <person name="Wang X."/>
            <person name="Huang H."/>
        </authorList>
    </citation>
    <scope>NUCLEOTIDE SEQUENCE</scope>
    <source>
        <strain evidence="4">MT/VB/25A 57/8</strain>
    </source>
</reference>
<name>A0ABQ9NDU6_HEVBR</name>
<dbReference type="SUPFAM" id="SSF64268">
    <property type="entry name" value="PX domain"/>
    <property type="match status" value="1"/>
</dbReference>
<feature type="compositionally biased region" description="Acidic residues" evidence="2">
    <location>
        <begin position="759"/>
        <end position="768"/>
    </location>
</feature>
<dbReference type="Proteomes" id="UP001174677">
    <property type="component" value="Chromosome 1"/>
</dbReference>
<protein>
    <recommendedName>
        <fullName evidence="3">PX domain-containing protein</fullName>
    </recommendedName>
</protein>
<dbReference type="InterPro" id="IPR036871">
    <property type="entry name" value="PX_dom_sf"/>
</dbReference>
<evidence type="ECO:0000256" key="1">
    <source>
        <dbReference type="SAM" id="Coils"/>
    </source>
</evidence>
<evidence type="ECO:0000259" key="3">
    <source>
        <dbReference type="PROSITE" id="PS50195"/>
    </source>
</evidence>
<dbReference type="InterPro" id="IPR044588">
    <property type="entry name" value="EREX-like"/>
</dbReference>
<keyword evidence="1" id="KW-0175">Coiled coil</keyword>
<dbReference type="PROSITE" id="PS50195">
    <property type="entry name" value="PX"/>
    <property type="match status" value="1"/>
</dbReference>
<dbReference type="PANTHER" id="PTHR46856">
    <property type="entry name" value="PX DOMAIN-CONTAINING PROTEIN EREL1-RELATED"/>
    <property type="match status" value="1"/>
</dbReference>
<proteinExistence type="predicted"/>
<organism evidence="4 5">
    <name type="scientific">Hevea brasiliensis</name>
    <name type="common">Para rubber tree</name>
    <name type="synonym">Siphonia brasiliensis</name>
    <dbReference type="NCBI Taxonomy" id="3981"/>
    <lineage>
        <taxon>Eukaryota</taxon>
        <taxon>Viridiplantae</taxon>
        <taxon>Streptophyta</taxon>
        <taxon>Embryophyta</taxon>
        <taxon>Tracheophyta</taxon>
        <taxon>Spermatophyta</taxon>
        <taxon>Magnoliopsida</taxon>
        <taxon>eudicotyledons</taxon>
        <taxon>Gunneridae</taxon>
        <taxon>Pentapetalae</taxon>
        <taxon>rosids</taxon>
        <taxon>fabids</taxon>
        <taxon>Malpighiales</taxon>
        <taxon>Euphorbiaceae</taxon>
        <taxon>Crotonoideae</taxon>
        <taxon>Micrandreae</taxon>
        <taxon>Hevea</taxon>
    </lineage>
</organism>
<gene>
    <name evidence="4" type="ORF">P3X46_001247</name>
</gene>
<feature type="region of interest" description="Disordered" evidence="2">
    <location>
        <begin position="29"/>
        <end position="85"/>
    </location>
</feature>
<keyword evidence="5" id="KW-1185">Reference proteome</keyword>
<feature type="coiled-coil region" evidence="1">
    <location>
        <begin position="452"/>
        <end position="631"/>
    </location>
</feature>
<dbReference type="Gene3D" id="3.30.1520.10">
    <property type="entry name" value="Phox-like domain"/>
    <property type="match status" value="1"/>
</dbReference>
<feature type="compositionally biased region" description="Basic and acidic residues" evidence="2">
    <location>
        <begin position="46"/>
        <end position="55"/>
    </location>
</feature>
<feature type="compositionally biased region" description="Low complexity" evidence="2">
    <location>
        <begin position="32"/>
        <end position="42"/>
    </location>
</feature>
<comment type="caution">
    <text evidence="4">The sequence shown here is derived from an EMBL/GenBank/DDBJ whole genome shotgun (WGS) entry which is preliminary data.</text>
</comment>
<dbReference type="SMART" id="SM00312">
    <property type="entry name" value="PX"/>
    <property type="match status" value="1"/>
</dbReference>
<feature type="region of interest" description="Disordered" evidence="2">
    <location>
        <begin position="758"/>
        <end position="782"/>
    </location>
</feature>
<dbReference type="Pfam" id="PF00787">
    <property type="entry name" value="PX"/>
    <property type="match status" value="1"/>
</dbReference>
<evidence type="ECO:0000256" key="2">
    <source>
        <dbReference type="SAM" id="MobiDB-lite"/>
    </source>
</evidence>
<evidence type="ECO:0000313" key="4">
    <source>
        <dbReference type="EMBL" id="KAJ9190010.1"/>
    </source>
</evidence>
<dbReference type="EMBL" id="JARPOI010000001">
    <property type="protein sequence ID" value="KAJ9190010.1"/>
    <property type="molecule type" value="Genomic_DNA"/>
</dbReference>
<dbReference type="PANTHER" id="PTHR46856:SF3">
    <property type="entry name" value="PX DOMAIN-CONTAINING PROTEIN EREX"/>
    <property type="match status" value="1"/>
</dbReference>
<accession>A0ABQ9NDU6</accession>
<evidence type="ECO:0000313" key="5">
    <source>
        <dbReference type="Proteomes" id="UP001174677"/>
    </source>
</evidence>
<feature type="domain" description="PX" evidence="3">
    <location>
        <begin position="114"/>
        <end position="231"/>
    </location>
</feature>
<sequence length="782" mass="88674">MNLYAHDLSLFDFANFSDPVIDSISFSDHHGLPSSSSSPNSLILGYHDKDEHDDTSNADQINDKLVIPKPKSPPRHRHDGTSPLPLGMDWSLPPRKWDGRDTIWPHDPHTGWSYCVTVPSWILLPKSRGSDPVAFYRVQVGIQSPEGISTTRGILRRYSDFLNLLSELKKAFPEKTLPLAPPKKILRRKSRTLLEERRCSLEDWMEKLLSDIDVSRSAPVGTFLELEAAARLFFDNANQQNIDANASASNIVPAALLQANSDVSVLDCSLSIASDNGNDSPEISEFGTPRTAKDSIVDLGMETSTSEQNVTDPMETTVKYGIFNKKSIMGNLENFSWRKMRTGREKNIVNGDKLAENISRVASFLGDGNEPLHGLEYQRLDGHVRRLSTESIGSDLSSLRVGNLFGDDCLDLMEGAETHKINDAPVSLNSQFPRDILVALLSDERHKLSRVLNTMQQRLATAKTDMEDLIARLNQEVAVRQFLTTKVKDLEVDLETTRNNCKENMQQAVLIERERFTQMQWDVEELRRQCLEMELKLKSEQDERARAESAKVSIIQENEMLLQQLNVAREELEELHKHQEELELKSKADVKLLVKEVKTLRSSQSDMKQELSRLMKEKIEIERGLQKEKQRMQVVTAANVKLLHECEILRSRLEECSVNFLVEEEDKLIVDTSSPSDAMDLLTTSDNRIGLLLAEAQLLAQDVENSVARLDETCNTNGSDRVDDELRKLLTEVFVDNARLRMQVNSVIRCALNARLRSDEDEDDDDEENPMRKTVLSKFLER</sequence>